<feature type="region of interest" description="Disordered" evidence="1">
    <location>
        <begin position="149"/>
        <end position="180"/>
    </location>
</feature>
<comment type="caution">
    <text evidence="2">The sequence shown here is derived from an EMBL/GenBank/DDBJ whole genome shotgun (WGS) entry which is preliminary data.</text>
</comment>
<feature type="region of interest" description="Disordered" evidence="1">
    <location>
        <begin position="462"/>
        <end position="495"/>
    </location>
</feature>
<dbReference type="EMBL" id="JAAAJA010000448">
    <property type="protein sequence ID" value="KAG0253635.1"/>
    <property type="molecule type" value="Genomic_DNA"/>
</dbReference>
<evidence type="ECO:0000256" key="1">
    <source>
        <dbReference type="SAM" id="MobiDB-lite"/>
    </source>
</evidence>
<feature type="region of interest" description="Disordered" evidence="1">
    <location>
        <begin position="525"/>
        <end position="551"/>
    </location>
</feature>
<evidence type="ECO:0000313" key="2">
    <source>
        <dbReference type="EMBL" id="KAG0253635.1"/>
    </source>
</evidence>
<protein>
    <submittedName>
        <fullName evidence="2">Uncharacterized protein</fullName>
    </submittedName>
</protein>
<dbReference type="AlphaFoldDB" id="A0A9P6PWK7"/>
<gene>
    <name evidence="2" type="ORF">BG011_006248</name>
</gene>
<reference evidence="2" key="1">
    <citation type="journal article" date="2020" name="Fungal Divers.">
        <title>Resolving the Mortierellaceae phylogeny through synthesis of multi-gene phylogenetics and phylogenomics.</title>
        <authorList>
            <person name="Vandepol N."/>
            <person name="Liber J."/>
            <person name="Desiro A."/>
            <person name="Na H."/>
            <person name="Kennedy M."/>
            <person name="Barry K."/>
            <person name="Grigoriev I.V."/>
            <person name="Miller A.N."/>
            <person name="O'Donnell K."/>
            <person name="Stajich J.E."/>
            <person name="Bonito G."/>
        </authorList>
    </citation>
    <scope>NUCLEOTIDE SEQUENCE</scope>
    <source>
        <strain evidence="2">KOD948</strain>
    </source>
</reference>
<accession>A0A9P6PWK7</accession>
<organism evidence="2 3">
    <name type="scientific">Mortierella polycephala</name>
    <dbReference type="NCBI Taxonomy" id="41804"/>
    <lineage>
        <taxon>Eukaryota</taxon>
        <taxon>Fungi</taxon>
        <taxon>Fungi incertae sedis</taxon>
        <taxon>Mucoromycota</taxon>
        <taxon>Mortierellomycotina</taxon>
        <taxon>Mortierellomycetes</taxon>
        <taxon>Mortierellales</taxon>
        <taxon>Mortierellaceae</taxon>
        <taxon>Mortierella</taxon>
    </lineage>
</organism>
<dbReference type="OrthoDB" id="2425609at2759"/>
<dbReference type="Proteomes" id="UP000726737">
    <property type="component" value="Unassembled WGS sequence"/>
</dbReference>
<proteinExistence type="predicted"/>
<feature type="region of interest" description="Disordered" evidence="1">
    <location>
        <begin position="251"/>
        <end position="279"/>
    </location>
</feature>
<feature type="compositionally biased region" description="Low complexity" evidence="1">
    <location>
        <begin position="464"/>
        <end position="474"/>
    </location>
</feature>
<evidence type="ECO:0000313" key="3">
    <source>
        <dbReference type="Proteomes" id="UP000726737"/>
    </source>
</evidence>
<name>A0A9P6PWK7_9FUNG</name>
<keyword evidence="3" id="KW-1185">Reference proteome</keyword>
<sequence>MITPGISRCDPLQSLPSFLSGPIAPLNIAPKSFSPALLNIPRSPSSTSAFRRPSFASQSMLEANVRYLCDMVDNVLRTNTEQESKPLRIQVHQPDNCSNINTPTTEHCRDPKSPLFLLSPRTFTMAKNDISRVDDGVVSKINRDTLLNMFPTPPQALPRTESPETVPSFPTQDSHSHQRMAGKNRNWVITSALFFSPPKKSATCEDQEACHPLSPRSPFSPPEPLFARRSLRQKAKDMPAAAAPPSLTITAHPGVDHTKHPLSSTPHTLSPAMSPASPNALSPMDALSQHLWNIESQMRRPSFLMNRRTSILSTLFVSNAVAPLVSVAPVEPVVPVAKKPDQQERLRPELSLTVGNVAMPEVASPLPTIAAKVNAPEQFHNVQEQDVDWHAWHGAWTRRRMKLEDKDVLLSPTSPPPRSSCSSTASEYVTACSSPCTPSTPIYAKKESSQFFQKTRKFRKFYTPSSSSPLSSPVTPSPNPHSPTEDANPEIWASESPKWGDRFQSLVQNFQASAGKHSRKLAEILPKSRWTRQSRSRSSSSEYGRVVNLKA</sequence>
<feature type="compositionally biased region" description="Polar residues" evidence="1">
    <location>
        <begin position="163"/>
        <end position="173"/>
    </location>
</feature>